<dbReference type="Pfam" id="PF13231">
    <property type="entry name" value="PMT_2"/>
    <property type="match status" value="1"/>
</dbReference>
<organism evidence="10 11">
    <name type="scientific">Paludisphaera borealis</name>
    <dbReference type="NCBI Taxonomy" id="1387353"/>
    <lineage>
        <taxon>Bacteria</taxon>
        <taxon>Pseudomonadati</taxon>
        <taxon>Planctomycetota</taxon>
        <taxon>Planctomycetia</taxon>
        <taxon>Isosphaerales</taxon>
        <taxon>Isosphaeraceae</taxon>
        <taxon>Paludisphaera</taxon>
    </lineage>
</organism>
<feature type="transmembrane region" description="Helical" evidence="8">
    <location>
        <begin position="386"/>
        <end position="405"/>
    </location>
</feature>
<evidence type="ECO:0000313" key="10">
    <source>
        <dbReference type="EMBL" id="APW61486.1"/>
    </source>
</evidence>
<dbReference type="KEGG" id="pbor:BSF38_03001"/>
<feature type="transmembrane region" description="Helical" evidence="8">
    <location>
        <begin position="152"/>
        <end position="170"/>
    </location>
</feature>
<evidence type="ECO:0000256" key="8">
    <source>
        <dbReference type="SAM" id="Phobius"/>
    </source>
</evidence>
<feature type="domain" description="Glycosyltransferase RgtA/B/C/D-like" evidence="9">
    <location>
        <begin position="105"/>
        <end position="239"/>
    </location>
</feature>
<evidence type="ECO:0000256" key="2">
    <source>
        <dbReference type="ARBA" id="ARBA00022475"/>
    </source>
</evidence>
<gene>
    <name evidence="10" type="ORF">BSF38_03001</name>
</gene>
<evidence type="ECO:0000256" key="3">
    <source>
        <dbReference type="ARBA" id="ARBA00022676"/>
    </source>
</evidence>
<dbReference type="GO" id="GO:0009103">
    <property type="term" value="P:lipopolysaccharide biosynthetic process"/>
    <property type="evidence" value="ECO:0007669"/>
    <property type="project" value="UniProtKB-ARBA"/>
</dbReference>
<keyword evidence="11" id="KW-1185">Reference proteome</keyword>
<feature type="transmembrane region" description="Helical" evidence="8">
    <location>
        <begin position="206"/>
        <end position="225"/>
    </location>
</feature>
<dbReference type="PANTHER" id="PTHR33908:SF11">
    <property type="entry name" value="MEMBRANE PROTEIN"/>
    <property type="match status" value="1"/>
</dbReference>
<evidence type="ECO:0000256" key="6">
    <source>
        <dbReference type="ARBA" id="ARBA00022989"/>
    </source>
</evidence>
<feature type="transmembrane region" description="Helical" evidence="8">
    <location>
        <begin position="38"/>
        <end position="59"/>
    </location>
</feature>
<keyword evidence="2" id="KW-1003">Cell membrane</keyword>
<feature type="transmembrane region" description="Helical" evidence="8">
    <location>
        <begin position="126"/>
        <end position="145"/>
    </location>
</feature>
<keyword evidence="6 8" id="KW-1133">Transmembrane helix</keyword>
<accession>A0A1U7CRG4</accession>
<dbReference type="EMBL" id="CP019082">
    <property type="protein sequence ID" value="APW61486.1"/>
    <property type="molecule type" value="Genomic_DNA"/>
</dbReference>
<keyword evidence="7 8" id="KW-0472">Membrane</keyword>
<feature type="transmembrane region" description="Helical" evidence="8">
    <location>
        <begin position="176"/>
        <end position="194"/>
    </location>
</feature>
<feature type="transmembrane region" description="Helical" evidence="8">
    <location>
        <begin position="412"/>
        <end position="431"/>
    </location>
</feature>
<dbReference type="GO" id="GO:0005886">
    <property type="term" value="C:plasma membrane"/>
    <property type="evidence" value="ECO:0007669"/>
    <property type="project" value="UniProtKB-SubCell"/>
</dbReference>
<keyword evidence="5 8" id="KW-0812">Transmembrane</keyword>
<dbReference type="PANTHER" id="PTHR33908">
    <property type="entry name" value="MANNOSYLTRANSFERASE YKCB-RELATED"/>
    <property type="match status" value="1"/>
</dbReference>
<feature type="transmembrane region" description="Helical" evidence="8">
    <location>
        <begin position="483"/>
        <end position="502"/>
    </location>
</feature>
<keyword evidence="3" id="KW-0328">Glycosyltransferase</keyword>
<dbReference type="Proteomes" id="UP000186309">
    <property type="component" value="Chromosome"/>
</dbReference>
<feature type="transmembrane region" description="Helical" evidence="8">
    <location>
        <begin position="363"/>
        <end position="380"/>
    </location>
</feature>
<evidence type="ECO:0000256" key="7">
    <source>
        <dbReference type="ARBA" id="ARBA00023136"/>
    </source>
</evidence>
<feature type="transmembrane region" description="Helical" evidence="8">
    <location>
        <begin position="322"/>
        <end position="342"/>
    </location>
</feature>
<dbReference type="AlphaFoldDB" id="A0A1U7CRG4"/>
<evidence type="ECO:0000259" key="9">
    <source>
        <dbReference type="Pfam" id="PF13231"/>
    </source>
</evidence>
<sequence length="640" mass="68387">MGTRVLRPTRVDALKRIRLAPTAVHAPRPLVRPAPRSAIFFPLVVLLAVLPGMAALRSWDLTLPGPLWGLRAMAVVDGLKLDQTAAADDIKPVRESAGFRSVALQPPLYAWLAAVGLTLSGDCDPLACVLPSYMAGVIVVILMYFHGRLWRGGGVGFTAALLMSFNPHLLLRMQEVTPSTLALAGALACLFCYGRRTQCVIESAGAGGAAAFWTMVGGLALGLSLLAVEGLGLLVIPVVLLHQVYLRAGADADPSFRPRTRNARLASWCKVGGGLGDVLLALGVALATAAPWRLYMIYNHGWDAVAALNAPPVGWETGSANLLATLLALSPVTLPLGLYGAVRMIRLALTAETEDRETIGGSLWVVWLAVSALALSLWPNGPRPSLELFLLVPLNLLAASTVADLVNRRVSVRALVGLAPATALAIAWWAGEELRGGVEDLFNGRAGAATILGLHVTFDLIVISVLLTRGLDRWARGRDDRQRRVLTAFLLATLAVAVGAGVREVVFRHSETNDLLMLRTMILRRNREQPFHVVAVVSPHSVLALPSDEAAAASMLDAPYPGGRLRFILRTALPNLPQLDLTDIDELLSLPDEPRLVILYGAGQRLSYAVQSRLGLEAIHPGRTGILDAYATASNRGARR</sequence>
<comment type="subcellular location">
    <subcellularLocation>
        <location evidence="1">Cell membrane</location>
        <topology evidence="1">Multi-pass membrane protein</topology>
    </subcellularLocation>
</comment>
<dbReference type="InterPro" id="IPR050297">
    <property type="entry name" value="LipidA_mod_glycosyltrf_83"/>
</dbReference>
<keyword evidence="4" id="KW-0808">Transferase</keyword>
<name>A0A1U7CRG4_9BACT</name>
<proteinExistence type="predicted"/>
<protein>
    <recommendedName>
        <fullName evidence="9">Glycosyltransferase RgtA/B/C/D-like domain-containing protein</fullName>
    </recommendedName>
</protein>
<evidence type="ECO:0000313" key="11">
    <source>
        <dbReference type="Proteomes" id="UP000186309"/>
    </source>
</evidence>
<feature type="transmembrane region" description="Helical" evidence="8">
    <location>
        <begin position="231"/>
        <end position="250"/>
    </location>
</feature>
<reference evidence="11" key="1">
    <citation type="submission" date="2016-12" db="EMBL/GenBank/DDBJ databases">
        <title>Comparative genomics of four Isosphaeraceae planctomycetes: a common pool of plasmids and glycoside hydrolase genes.</title>
        <authorList>
            <person name="Ivanova A."/>
        </authorList>
    </citation>
    <scope>NUCLEOTIDE SEQUENCE [LARGE SCALE GENOMIC DNA]</scope>
    <source>
        <strain evidence="11">PX4</strain>
    </source>
</reference>
<evidence type="ECO:0000256" key="1">
    <source>
        <dbReference type="ARBA" id="ARBA00004651"/>
    </source>
</evidence>
<feature type="transmembrane region" description="Helical" evidence="8">
    <location>
        <begin position="271"/>
        <end position="292"/>
    </location>
</feature>
<evidence type="ECO:0000256" key="5">
    <source>
        <dbReference type="ARBA" id="ARBA00022692"/>
    </source>
</evidence>
<feature type="transmembrane region" description="Helical" evidence="8">
    <location>
        <begin position="451"/>
        <end position="471"/>
    </location>
</feature>
<dbReference type="InterPro" id="IPR038731">
    <property type="entry name" value="RgtA/B/C-like"/>
</dbReference>
<evidence type="ECO:0000256" key="4">
    <source>
        <dbReference type="ARBA" id="ARBA00022679"/>
    </source>
</evidence>
<dbReference type="GO" id="GO:0016763">
    <property type="term" value="F:pentosyltransferase activity"/>
    <property type="evidence" value="ECO:0007669"/>
    <property type="project" value="TreeGrafter"/>
</dbReference>